<reference evidence="1 2" key="1">
    <citation type="journal article" date="2022" name="bioRxiv">
        <title>The genome of the oomycete Peronosclerospora sorghi, a cosmopolitan pathogen of maize and sorghum, is inflated with dispersed pseudogenes.</title>
        <authorList>
            <person name="Fletcher K."/>
            <person name="Martin F."/>
            <person name="Isakeit T."/>
            <person name="Cavanaugh K."/>
            <person name="Magill C."/>
            <person name="Michelmore R."/>
        </authorList>
    </citation>
    <scope>NUCLEOTIDE SEQUENCE [LARGE SCALE GENOMIC DNA]</scope>
    <source>
        <strain evidence="1">P6</strain>
    </source>
</reference>
<dbReference type="Proteomes" id="UP001163321">
    <property type="component" value="Chromosome 1"/>
</dbReference>
<evidence type="ECO:0000313" key="1">
    <source>
        <dbReference type="EMBL" id="KAI9923052.1"/>
    </source>
</evidence>
<accession>A0ACC0WXF7</accession>
<sequence length="196" mass="21662">MVFLREYKRREKKVRNSMRALPTSVIIVTHSMGGIVARTAEVLPNYKKQSIQLGVPYEMPAISFDTEINAVYIRMHLKGGKEDDVVYVSIAGGHKDTLVETSWTNLNSVARSSRSFVALASAIPTLKISVDHFALLWCHQLLKVVAKSLHRVIDVETRTLVKSPSVRLAIVQQVLLCGSDAPGDGDIPTALNISMH</sequence>
<organism evidence="1 2">
    <name type="scientific">Peronosclerospora sorghi</name>
    <dbReference type="NCBI Taxonomy" id="230839"/>
    <lineage>
        <taxon>Eukaryota</taxon>
        <taxon>Sar</taxon>
        <taxon>Stramenopiles</taxon>
        <taxon>Oomycota</taxon>
        <taxon>Peronosporomycetes</taxon>
        <taxon>Peronosporales</taxon>
        <taxon>Peronosporaceae</taxon>
        <taxon>Peronosclerospora</taxon>
    </lineage>
</organism>
<evidence type="ECO:0000313" key="2">
    <source>
        <dbReference type="Proteomes" id="UP001163321"/>
    </source>
</evidence>
<gene>
    <name evidence="1" type="ORF">PsorP6_002334</name>
</gene>
<protein>
    <submittedName>
        <fullName evidence="1">Uncharacterized protein</fullName>
    </submittedName>
</protein>
<comment type="caution">
    <text evidence="1">The sequence shown here is derived from an EMBL/GenBank/DDBJ whole genome shotgun (WGS) entry which is preliminary data.</text>
</comment>
<proteinExistence type="predicted"/>
<name>A0ACC0WXF7_9STRA</name>
<keyword evidence="2" id="KW-1185">Reference proteome</keyword>
<dbReference type="EMBL" id="CM047580">
    <property type="protein sequence ID" value="KAI9923052.1"/>
    <property type="molecule type" value="Genomic_DNA"/>
</dbReference>